<protein>
    <recommendedName>
        <fullName evidence="3">DUF541 domain-containing protein</fullName>
    </recommendedName>
</protein>
<dbReference type="InterPro" id="IPR052022">
    <property type="entry name" value="26kDa_periplasmic_antigen"/>
</dbReference>
<dbReference type="GO" id="GO:0006974">
    <property type="term" value="P:DNA damage response"/>
    <property type="evidence" value="ECO:0007669"/>
    <property type="project" value="TreeGrafter"/>
</dbReference>
<proteinExistence type="predicted"/>
<dbReference type="Gene3D" id="3.30.110.170">
    <property type="entry name" value="Protein of unknown function (DUF541), domain 1"/>
    <property type="match status" value="1"/>
</dbReference>
<name>A0A1V1I1L5_9FIRM</name>
<dbReference type="EMBL" id="LN555523">
    <property type="protein sequence ID" value="CED93294.1"/>
    <property type="molecule type" value="Genomic_DNA"/>
</dbReference>
<dbReference type="InterPro" id="IPR007497">
    <property type="entry name" value="SIMPL/DUF541"/>
</dbReference>
<dbReference type="KEGG" id="ril:CRIB_539"/>
<dbReference type="Proteomes" id="UP000245622">
    <property type="component" value="Chromosome 1"/>
</dbReference>
<dbReference type="RefSeq" id="WP_180703029.1">
    <property type="nucleotide sequence ID" value="NZ_CAJUCR010000031.1"/>
</dbReference>
<accession>A0A1V1I1L5</accession>
<dbReference type="Gene3D" id="3.30.70.2970">
    <property type="entry name" value="Protein of unknown function (DUF541), domain 2"/>
    <property type="match status" value="1"/>
</dbReference>
<evidence type="ECO:0008006" key="3">
    <source>
        <dbReference type="Google" id="ProtNLM"/>
    </source>
</evidence>
<reference evidence="1 2" key="1">
    <citation type="submission" date="2014-04" db="EMBL/GenBank/DDBJ databases">
        <authorList>
            <person name="Hornung B.V."/>
        </authorList>
    </citation>
    <scope>NUCLEOTIDE SEQUENCE [LARGE SCALE GENOMIC DNA]</scope>
    <source>
        <strain evidence="1 2">CRIB</strain>
    </source>
</reference>
<dbReference type="PANTHER" id="PTHR34387:SF1">
    <property type="entry name" value="PERIPLASMIC IMMUNOGENIC PROTEIN"/>
    <property type="match status" value="1"/>
</dbReference>
<organism evidence="1 2">
    <name type="scientific">Romboutsia ilealis</name>
    <dbReference type="NCBI Taxonomy" id="1115758"/>
    <lineage>
        <taxon>Bacteria</taxon>
        <taxon>Bacillati</taxon>
        <taxon>Bacillota</taxon>
        <taxon>Clostridia</taxon>
        <taxon>Peptostreptococcales</taxon>
        <taxon>Peptostreptococcaceae</taxon>
        <taxon>Romboutsia</taxon>
    </lineage>
</organism>
<dbReference type="GeneID" id="82204727"/>
<evidence type="ECO:0000313" key="1">
    <source>
        <dbReference type="EMBL" id="CED93294.1"/>
    </source>
</evidence>
<dbReference type="PANTHER" id="PTHR34387">
    <property type="entry name" value="SLR1258 PROTEIN"/>
    <property type="match status" value="1"/>
</dbReference>
<gene>
    <name evidence="1" type="ORF">CRIB_539</name>
</gene>
<dbReference type="AlphaFoldDB" id="A0A1V1I1L5"/>
<sequence length="217" mass="23832">MQFRNGKMYIPTDKGSLSVNGVGYLEVESDLIRLNLGITSNSDSAEKAKDTNLKILERLTTSLVDYGIPEKDINTKDILVNRNYIGCDNQNLSFVVTNLVTVMIHNISNLRDIYSLAIENGANDNISVDFLLSNPGYYYSKALKKASKDALNKASLLASSFNVRFNPAPFKIIEKSSSLYSIAYSSSKSFGASQQDLSSGIVKITAEIEAIFTTILC</sequence>
<keyword evidence="2" id="KW-1185">Reference proteome</keyword>
<dbReference type="Pfam" id="PF04402">
    <property type="entry name" value="SIMPL"/>
    <property type="match status" value="1"/>
</dbReference>
<evidence type="ECO:0000313" key="2">
    <source>
        <dbReference type="Proteomes" id="UP000245622"/>
    </source>
</evidence>